<accession>A0A815TPP0</accession>
<name>A0A815TPP0_ADIRI</name>
<feature type="transmembrane region" description="Helical" evidence="2">
    <location>
        <begin position="44"/>
        <end position="62"/>
    </location>
</feature>
<keyword evidence="2" id="KW-0812">Transmembrane</keyword>
<dbReference type="InterPro" id="IPR028994">
    <property type="entry name" value="Integrin_alpha_N"/>
</dbReference>
<keyword evidence="1" id="KW-0732">Signal</keyword>
<reference evidence="3" key="1">
    <citation type="submission" date="2021-02" db="EMBL/GenBank/DDBJ databases">
        <authorList>
            <person name="Nowell W R."/>
        </authorList>
    </citation>
    <scope>NUCLEOTIDE SEQUENCE</scope>
</reference>
<dbReference type="Gene3D" id="2.130.10.130">
    <property type="entry name" value="Integrin alpha, N-terminal"/>
    <property type="match status" value="2"/>
</dbReference>
<protein>
    <submittedName>
        <fullName evidence="3">Uncharacterized protein</fullName>
    </submittedName>
</protein>
<dbReference type="Pfam" id="PF13517">
    <property type="entry name" value="FG-GAP_3"/>
    <property type="match status" value="2"/>
</dbReference>
<evidence type="ECO:0000313" key="4">
    <source>
        <dbReference type="Proteomes" id="UP000663852"/>
    </source>
</evidence>
<dbReference type="OrthoDB" id="3153136at2759"/>
<feature type="transmembrane region" description="Helical" evidence="2">
    <location>
        <begin position="310"/>
        <end position="332"/>
    </location>
</feature>
<dbReference type="Proteomes" id="UP000663852">
    <property type="component" value="Unassembled WGS sequence"/>
</dbReference>
<dbReference type="InterPro" id="IPR013517">
    <property type="entry name" value="FG-GAP"/>
</dbReference>
<keyword evidence="2" id="KW-0472">Membrane</keyword>
<feature type="transmembrane region" description="Helical" evidence="2">
    <location>
        <begin position="401"/>
        <end position="422"/>
    </location>
</feature>
<keyword evidence="2" id="KW-1133">Transmembrane helix</keyword>
<dbReference type="SUPFAM" id="SSF69318">
    <property type="entry name" value="Integrin alpha N-terminal domain"/>
    <property type="match status" value="1"/>
</dbReference>
<evidence type="ECO:0000256" key="2">
    <source>
        <dbReference type="SAM" id="Phobius"/>
    </source>
</evidence>
<dbReference type="AlphaFoldDB" id="A0A815TPP0"/>
<evidence type="ECO:0000256" key="1">
    <source>
        <dbReference type="ARBA" id="ARBA00022729"/>
    </source>
</evidence>
<organism evidence="3 4">
    <name type="scientific">Adineta ricciae</name>
    <name type="common">Rotifer</name>
    <dbReference type="NCBI Taxonomy" id="249248"/>
    <lineage>
        <taxon>Eukaryota</taxon>
        <taxon>Metazoa</taxon>
        <taxon>Spiralia</taxon>
        <taxon>Gnathifera</taxon>
        <taxon>Rotifera</taxon>
        <taxon>Eurotatoria</taxon>
        <taxon>Bdelloidea</taxon>
        <taxon>Adinetida</taxon>
        <taxon>Adinetidae</taxon>
        <taxon>Adineta</taxon>
    </lineage>
</organism>
<evidence type="ECO:0000313" key="3">
    <source>
        <dbReference type="EMBL" id="CAF1507946.1"/>
    </source>
</evidence>
<comment type="caution">
    <text evidence="3">The sequence shown here is derived from an EMBL/GenBank/DDBJ whole genome shotgun (WGS) entry which is preliminary data.</text>
</comment>
<proteinExistence type="predicted"/>
<dbReference type="EMBL" id="CAJNOJ010000674">
    <property type="protein sequence ID" value="CAF1507946.1"/>
    <property type="molecule type" value="Genomic_DNA"/>
</dbReference>
<sequence length="840" mass="95873">MMVLNLIKLLRDKCIELNIFKSRDFGSDVDRITAKRYGQWATRLFLILFLSGLIILIFYTIIRPHIVIKHFNKPSFVHYNHLRELYGNKLKCSCSKIASTYNQFVEIKSELHSICRSDFVEEKWRMELVTGLHPNLAEYEPRDYRRFISAHLQYLQGLCQLSQRSFPVKSQNYSGYLYAEPVIYDNECSCEMSSNCTTQAAFIETNSSRVISIIGMKMGCTPSDSFLASTLECFYNRSCLDVIQQYTNYPYSLTPLLTTNLSRFSQNTTITEFIKHLFIEKWSTKIDYQSYYEQCSPLLCSHTSVENFDIIYSITVILGIQGGLKIVLNWLCPKLVRIALKIHHSRKKRIASIHPDDSFAISSQISTNRIIQNTALIRTTKPMNLTSQNNLIARNRSLFKILFVIIVLCMSGGIVMFSIYYARQDLTTNVAITDDSNTTISTIISTSNGTSTESICQPEFERTFIDILCFSETPKAIIAVDVNIDGEFDIIFYCPDKQTLHILFGTGNNSTFSESNIYSFHNNASVSHILSGDVNNDDQIDLILVYNISNDDHYLGVLLGNSNGTFQIESMQSIAITGVPKNTLFVDLNNDKLFDIISVNTDNNLQVIFGNESGTFSSPLTLHKGYYIESKDLVIADFNNDSYMDIAVFDQRDLHIHVFFANAKRSLWSHKWLFTAIRINRGTLVSGDFDGNNQTDIVFLAMYYESFTKLYRYNSSTFRTNEHIHTTMEKGTIIELAVVGDLNGDRYLDIVIMTEGENDIYSFLGTGSEKFEIQQTTDYVTRALRAWIDIIDINHDGCPDIIALVGFSYARDPILEILLNTCACYTREIITIRKNSTVDQ</sequence>
<gene>
    <name evidence="3" type="ORF">EDS130_LOCUS43055</name>
</gene>
<dbReference type="PANTHER" id="PTHR44103">
    <property type="entry name" value="PROPROTEIN CONVERTASE P"/>
    <property type="match status" value="1"/>
</dbReference>
<dbReference type="PANTHER" id="PTHR44103:SF1">
    <property type="entry name" value="PROPROTEIN CONVERTASE P"/>
    <property type="match status" value="1"/>
</dbReference>